<keyword evidence="2" id="KW-1185">Reference proteome</keyword>
<sequence>PRMRTLVFPSQTVINYSALELADMFMTNRQKPGERLSQWLVRMWDQGATSLHLTGKELVKLGALSEDTLINQYLSSRNVADAGSLFDWCILAIQYKYPAAMNWEEQMPLWDSTAEATGQLREMAMQEAVYEAKFMGPDTQCLTDGMKDRLIKRAPSYLHGTLLTLLGPAQGISVGEAVLLIGQLEDVPRENAFKPLTRVAKKKDHFQKKKFKNKISRRQMFMELLKEGVPKADLHCLSNLNPLPE</sequence>
<reference evidence="1" key="2">
    <citation type="submission" date="2025-09" db="UniProtKB">
        <authorList>
            <consortium name="Ensembl"/>
        </authorList>
    </citation>
    <scope>IDENTIFICATION</scope>
</reference>
<dbReference type="Ensembl" id="ENSPTXT00000020388.1">
    <property type="protein sequence ID" value="ENSPTXP00000019786.1"/>
    <property type="gene ID" value="ENSPTXG00000013692.1"/>
</dbReference>
<dbReference type="GO" id="GO:0005794">
    <property type="term" value="C:Golgi apparatus"/>
    <property type="evidence" value="ECO:0007669"/>
    <property type="project" value="TreeGrafter"/>
</dbReference>
<dbReference type="Proteomes" id="UP000472273">
    <property type="component" value="Unplaced"/>
</dbReference>
<reference evidence="1" key="1">
    <citation type="submission" date="2025-08" db="UniProtKB">
        <authorList>
            <consortium name="Ensembl"/>
        </authorList>
    </citation>
    <scope>IDENTIFICATION</scope>
</reference>
<name>A0A670ZEH1_PSETE</name>
<protein>
    <submittedName>
        <fullName evidence="1">Uncharacterized protein</fullName>
    </submittedName>
</protein>
<organism evidence="1 2">
    <name type="scientific">Pseudonaja textilis</name>
    <name type="common">Eastern brown snake</name>
    <dbReference type="NCBI Taxonomy" id="8673"/>
    <lineage>
        <taxon>Eukaryota</taxon>
        <taxon>Metazoa</taxon>
        <taxon>Chordata</taxon>
        <taxon>Craniata</taxon>
        <taxon>Vertebrata</taxon>
        <taxon>Euteleostomi</taxon>
        <taxon>Lepidosauria</taxon>
        <taxon>Squamata</taxon>
        <taxon>Bifurcata</taxon>
        <taxon>Unidentata</taxon>
        <taxon>Episquamata</taxon>
        <taxon>Toxicofera</taxon>
        <taxon>Serpentes</taxon>
        <taxon>Colubroidea</taxon>
        <taxon>Elapidae</taxon>
        <taxon>Hydrophiinae</taxon>
        <taxon>Pseudonaja</taxon>
    </lineage>
</organism>
<evidence type="ECO:0000313" key="2">
    <source>
        <dbReference type="Proteomes" id="UP000472273"/>
    </source>
</evidence>
<proteinExistence type="predicted"/>
<dbReference type="GO" id="GO:0009615">
    <property type="term" value="P:response to virus"/>
    <property type="evidence" value="ECO:0007669"/>
    <property type="project" value="TreeGrafter"/>
</dbReference>
<dbReference type="GeneTree" id="ENSGT01030000235340"/>
<dbReference type="PANTHER" id="PTHR48195:SF1">
    <property type="entry name" value="RIKEN CDNA 2410002F23 GENE"/>
    <property type="match status" value="1"/>
</dbReference>
<dbReference type="InterPro" id="IPR053270">
    <property type="entry name" value="Fv1_restriction_factor"/>
</dbReference>
<dbReference type="OMA" id="CILAIQY"/>
<dbReference type="AlphaFoldDB" id="A0A670ZEH1"/>
<accession>A0A670ZEH1</accession>
<evidence type="ECO:0000313" key="1">
    <source>
        <dbReference type="Ensembl" id="ENSPTXP00000019786.1"/>
    </source>
</evidence>
<dbReference type="PANTHER" id="PTHR48195">
    <property type="entry name" value="FRIEND VIRUS SUSCEPTIBILITY PROTEIN 1"/>
    <property type="match status" value="1"/>
</dbReference>